<reference evidence="1 2" key="1">
    <citation type="submission" date="2019-05" db="EMBL/GenBank/DDBJ databases">
        <authorList>
            <person name="Hariharan J."/>
            <person name="Choudoir M.J."/>
            <person name="Diebold P."/>
            <person name="Panke-Buisse K."/>
            <person name="Buckley D.H."/>
        </authorList>
    </citation>
    <scope>NUCLEOTIDE SEQUENCE [LARGE SCALE GENOMIC DNA]</scope>
    <source>
        <strain evidence="1 2">SUN51</strain>
    </source>
</reference>
<feature type="non-terminal residue" evidence="1">
    <location>
        <position position="140"/>
    </location>
</feature>
<name>A0A5B0AB76_9ACTN</name>
<dbReference type="Gene3D" id="3.30.450.40">
    <property type="match status" value="1"/>
</dbReference>
<dbReference type="Proteomes" id="UP000324965">
    <property type="component" value="Unassembled WGS sequence"/>
</dbReference>
<comment type="caution">
    <text evidence="1">The sequence shown here is derived from an EMBL/GenBank/DDBJ whole genome shotgun (WGS) entry which is preliminary data.</text>
</comment>
<evidence type="ECO:0000313" key="1">
    <source>
        <dbReference type="EMBL" id="KAA0927173.1"/>
    </source>
</evidence>
<sequence>MGGGGDGAAEGGRTAREQLPKLRLDELLDELQGRIETVRGTRDRLHGLLEAVLSVGRELKLAQVLRRIVEAAIVLVDAEYGAVGVVGQQRQLDQFVPVGVTDRQWALIGDLPSGHGLLGELIRHPEPLRLAEISAHPAST</sequence>
<keyword evidence="1" id="KW-0418">Kinase</keyword>
<dbReference type="InterPro" id="IPR029016">
    <property type="entry name" value="GAF-like_dom_sf"/>
</dbReference>
<dbReference type="AlphaFoldDB" id="A0A5B0AB76"/>
<dbReference type="GO" id="GO:0016301">
    <property type="term" value="F:kinase activity"/>
    <property type="evidence" value="ECO:0007669"/>
    <property type="project" value="UniProtKB-KW"/>
</dbReference>
<keyword evidence="2" id="KW-1185">Reference proteome</keyword>
<proteinExistence type="predicted"/>
<protein>
    <submittedName>
        <fullName evidence="1">Histidine kinase</fullName>
    </submittedName>
</protein>
<organism evidence="1 2">
    <name type="scientific">Streptomyces apricus</name>
    <dbReference type="NCBI Taxonomy" id="1828112"/>
    <lineage>
        <taxon>Bacteria</taxon>
        <taxon>Bacillati</taxon>
        <taxon>Actinomycetota</taxon>
        <taxon>Actinomycetes</taxon>
        <taxon>Kitasatosporales</taxon>
        <taxon>Streptomycetaceae</taxon>
        <taxon>Streptomyces</taxon>
    </lineage>
</organism>
<dbReference type="SUPFAM" id="SSF55781">
    <property type="entry name" value="GAF domain-like"/>
    <property type="match status" value="1"/>
</dbReference>
<dbReference type="EMBL" id="VDFC01000058">
    <property type="protein sequence ID" value="KAA0927173.1"/>
    <property type="molecule type" value="Genomic_DNA"/>
</dbReference>
<keyword evidence="1" id="KW-0808">Transferase</keyword>
<gene>
    <name evidence="1" type="ORF">FGF04_32540</name>
</gene>
<accession>A0A5B0AB76</accession>
<evidence type="ECO:0000313" key="2">
    <source>
        <dbReference type="Proteomes" id="UP000324965"/>
    </source>
</evidence>